<comment type="subcellular location">
    <subcellularLocation>
        <location evidence="1">Nucleus</location>
    </subcellularLocation>
</comment>
<feature type="transmembrane region" description="Helical" evidence="6">
    <location>
        <begin position="678"/>
        <end position="697"/>
    </location>
</feature>
<keyword evidence="6" id="KW-0812">Transmembrane</keyword>
<feature type="region of interest" description="Disordered" evidence="5">
    <location>
        <begin position="301"/>
        <end position="321"/>
    </location>
</feature>
<dbReference type="InterPro" id="IPR011598">
    <property type="entry name" value="bHLH_dom"/>
</dbReference>
<protein>
    <submittedName>
        <fullName evidence="8">Transcription factor PIF1</fullName>
    </submittedName>
</protein>
<gene>
    <name evidence="8" type="ORF">glysoja_049781</name>
</gene>
<dbReference type="PANTHER" id="PTHR34553">
    <property type="entry name" value="OS05G0597400 PROTEIN"/>
    <property type="match status" value="1"/>
</dbReference>
<proteinExistence type="predicted"/>
<organism evidence="8">
    <name type="scientific">Glycine soja</name>
    <name type="common">Wild soybean</name>
    <dbReference type="NCBI Taxonomy" id="3848"/>
    <lineage>
        <taxon>Eukaryota</taxon>
        <taxon>Viridiplantae</taxon>
        <taxon>Streptophyta</taxon>
        <taxon>Embryophyta</taxon>
        <taxon>Tracheophyta</taxon>
        <taxon>Spermatophyta</taxon>
        <taxon>Magnoliopsida</taxon>
        <taxon>eudicotyledons</taxon>
        <taxon>Gunneridae</taxon>
        <taxon>Pentapetalae</taxon>
        <taxon>rosids</taxon>
        <taxon>fabids</taxon>
        <taxon>Fabales</taxon>
        <taxon>Fabaceae</taxon>
        <taxon>Papilionoideae</taxon>
        <taxon>50 kb inversion clade</taxon>
        <taxon>NPAAA clade</taxon>
        <taxon>indigoferoid/millettioid clade</taxon>
        <taxon>Phaseoleae</taxon>
        <taxon>Glycine</taxon>
        <taxon>Glycine subgen. Soja</taxon>
    </lineage>
</organism>
<dbReference type="PROSITE" id="PS50888">
    <property type="entry name" value="BHLH"/>
    <property type="match status" value="1"/>
</dbReference>
<keyword evidence="3" id="KW-0804">Transcription</keyword>
<keyword evidence="6" id="KW-0472">Membrane</keyword>
<keyword evidence="2" id="KW-0805">Transcription regulation</keyword>
<evidence type="ECO:0000259" key="7">
    <source>
        <dbReference type="PROSITE" id="PS50888"/>
    </source>
</evidence>
<dbReference type="InterPro" id="IPR036638">
    <property type="entry name" value="HLH_DNA-bd_sf"/>
</dbReference>
<dbReference type="Pfam" id="PF00010">
    <property type="entry name" value="HLH"/>
    <property type="match status" value="1"/>
</dbReference>
<feature type="transmembrane region" description="Helical" evidence="6">
    <location>
        <begin position="447"/>
        <end position="465"/>
    </location>
</feature>
<dbReference type="SUPFAM" id="SSF47459">
    <property type="entry name" value="HLH, helix-loop-helix DNA-binding domain"/>
    <property type="match status" value="1"/>
</dbReference>
<dbReference type="AlphaFoldDB" id="A0A0B2SIG7"/>
<dbReference type="EMBL" id="KN642979">
    <property type="protein sequence ID" value="KHN44800.1"/>
    <property type="molecule type" value="Genomic_DNA"/>
</dbReference>
<dbReference type="SMART" id="SM00353">
    <property type="entry name" value="HLH"/>
    <property type="match status" value="1"/>
</dbReference>
<evidence type="ECO:0000313" key="8">
    <source>
        <dbReference type="EMBL" id="KHN44800.1"/>
    </source>
</evidence>
<name>A0A0B2SIG7_GLYSO</name>
<evidence type="ECO:0000256" key="1">
    <source>
        <dbReference type="ARBA" id="ARBA00004123"/>
    </source>
</evidence>
<keyword evidence="4" id="KW-0539">Nucleus</keyword>
<evidence type="ECO:0000256" key="5">
    <source>
        <dbReference type="SAM" id="MobiDB-lite"/>
    </source>
</evidence>
<dbReference type="GO" id="GO:0005634">
    <property type="term" value="C:nucleus"/>
    <property type="evidence" value="ECO:0007669"/>
    <property type="project" value="UniProtKB-SubCell"/>
</dbReference>
<dbReference type="PANTHER" id="PTHR34553:SF4">
    <property type="entry name" value="G1_S-SPECIFIC CYCLIN-E PROTEIN"/>
    <property type="match status" value="1"/>
</dbReference>
<evidence type="ECO:0000256" key="2">
    <source>
        <dbReference type="ARBA" id="ARBA00023015"/>
    </source>
</evidence>
<dbReference type="GO" id="GO:0046983">
    <property type="term" value="F:protein dimerization activity"/>
    <property type="evidence" value="ECO:0007669"/>
    <property type="project" value="InterPro"/>
</dbReference>
<evidence type="ECO:0000256" key="6">
    <source>
        <dbReference type="SAM" id="Phobius"/>
    </source>
</evidence>
<feature type="transmembrane region" description="Helical" evidence="6">
    <location>
        <begin position="616"/>
        <end position="633"/>
    </location>
</feature>
<evidence type="ECO:0000256" key="3">
    <source>
        <dbReference type="ARBA" id="ARBA00023163"/>
    </source>
</evidence>
<keyword evidence="6" id="KW-1133">Transmembrane helix</keyword>
<evidence type="ECO:0000256" key="4">
    <source>
        <dbReference type="ARBA" id="ARBA00023242"/>
    </source>
</evidence>
<dbReference type="Gene3D" id="4.10.280.10">
    <property type="entry name" value="Helix-loop-helix DNA-binding domain"/>
    <property type="match status" value="1"/>
</dbReference>
<feature type="transmembrane region" description="Helical" evidence="6">
    <location>
        <begin position="588"/>
        <end position="609"/>
    </location>
</feature>
<sequence length="749" mass="85889">MSPSILCCFSHFQRVSYCISLQRRRDRINEKMKALQELIPPCSKSGKALMLDEPIEYLKSLQLQVDLQSYFADLSLFLVNDSKKMYILVDNRPWLLSDLGSRGVHIWQLMVTKSRLSPFAYSKARRERKEGKEICPQSSSSKPKKFMRWFPLIEAVMLSRKKVLLPVKNLRNSLQLSSELHRTLYGFIVFEVAWAGVRGINYYNELQTDTSLAIEAKLMKRWEFDSIAQAAGCMSSWFSGTPSEQLLLKEHLDSASGDIFYDASEDFSGTVSVDDGDDNICRILTVEDSLGTNVGVYTDDTEETTDMLHAPPPSGPNKRRKLMNSFSAGVEVDSYSTAEIDNSLDYSQTSSCVSDDTVETTQDDTLETTQDDIVETTQDDTVEATQYSDVLLSFRFDDHDLPFKFREVIVSDLRLLTLLEAGLPSWVIFLQSYPVLCNLYRPWMCPLARLLYFLISFVTVLIGFYDLYKNVPVLKATASRLCGPLLDWIETWEMVSRVKYLGTMLFLHNFQKAVRWFLAFTHTMRSFFSILVQPVVESLVEIFGFLLPSLKFLFELAESIFSVIWLVVDTSFDIVGNVLELLFSPLWFVLNVVWSIATCILYPLFWVLWELLYAPVRLVLVIFSFVASISSYICNTLGNTWQFVSSIFQFAASSEATVSVSEVSMWQRTLWNDLFSQVIFRALKSILYGFAAFFTACNRHRLSIYNHVQEFIQGLYRTCQRSREDDSRDSGKTCLPLNLVRTLKLMSMM</sequence>
<dbReference type="Proteomes" id="UP000053555">
    <property type="component" value="Unassembled WGS sequence"/>
</dbReference>
<accession>A0A0B2SIG7</accession>
<reference evidence="8" key="1">
    <citation type="submission" date="2014-07" db="EMBL/GenBank/DDBJ databases">
        <title>Identification of a novel salt tolerance gene in wild soybean by whole-genome sequencing.</title>
        <authorList>
            <person name="Lam H.-M."/>
            <person name="Qi X."/>
            <person name="Li M.-W."/>
            <person name="Liu X."/>
            <person name="Xie M."/>
            <person name="Ni M."/>
            <person name="Xu X."/>
        </authorList>
    </citation>
    <scope>NUCLEOTIDE SEQUENCE [LARGE SCALE GENOMIC DNA]</scope>
    <source>
        <tissue evidence="8">Root</tissue>
    </source>
</reference>
<feature type="domain" description="BHLH" evidence="7">
    <location>
        <begin position="12"/>
        <end position="61"/>
    </location>
</feature>